<comment type="caution">
    <text evidence="1">The sequence shown here is derived from an EMBL/GenBank/DDBJ whole genome shotgun (WGS) entry which is preliminary data.</text>
</comment>
<dbReference type="Proteomes" id="UP000568050">
    <property type="component" value="Unassembled WGS sequence"/>
</dbReference>
<evidence type="ECO:0008006" key="3">
    <source>
        <dbReference type="Google" id="ProtNLM"/>
    </source>
</evidence>
<accession>A0A839R0Z1</accession>
<reference evidence="1 2" key="1">
    <citation type="submission" date="2020-08" db="EMBL/GenBank/DDBJ databases">
        <title>Sequencing the genomes of 1000 actinobacteria strains.</title>
        <authorList>
            <person name="Klenk H.-P."/>
        </authorList>
    </citation>
    <scope>NUCLEOTIDE SEQUENCE [LARGE SCALE GENOMIC DNA]</scope>
    <source>
        <strain evidence="1 2">DSM 23040</strain>
    </source>
</reference>
<dbReference type="Gene3D" id="1.25.40.20">
    <property type="entry name" value="Ankyrin repeat-containing domain"/>
    <property type="match status" value="1"/>
</dbReference>
<dbReference type="InterPro" id="IPR036770">
    <property type="entry name" value="Ankyrin_rpt-contain_sf"/>
</dbReference>
<sequence length="209" mass="23451">MSDEFENWSPFMAGRYWTFEKVMDALRANPDPVEPDGWTDFLFDSLSNKAVEDRVAMATMILDHGADPSVISRDGDRINCLHVLFTSGSRVHDPALEAPLLERLLDGGASMTLRSPRFGTPFEMMTKVVAAEELLYPFYDVVFARPDIDMGVVIDPPTGKTLAQKLLSPLRRGRGRMECARRAQDYIKKHGLQEAAGVSDEDLERTLNE</sequence>
<gene>
    <name evidence="1" type="ORF">FHX50_002298</name>
</gene>
<organism evidence="1 2">
    <name type="scientific">Helcobacillus massiliensis</name>
    <dbReference type="NCBI Taxonomy" id="521392"/>
    <lineage>
        <taxon>Bacteria</taxon>
        <taxon>Bacillati</taxon>
        <taxon>Actinomycetota</taxon>
        <taxon>Actinomycetes</taxon>
        <taxon>Micrococcales</taxon>
        <taxon>Dermabacteraceae</taxon>
        <taxon>Helcobacillus</taxon>
    </lineage>
</organism>
<evidence type="ECO:0000313" key="2">
    <source>
        <dbReference type="Proteomes" id="UP000568050"/>
    </source>
</evidence>
<dbReference type="AlphaFoldDB" id="A0A839R0Z1"/>
<proteinExistence type="predicted"/>
<protein>
    <recommendedName>
        <fullName evidence="3">Ankyrin repeat domain-containing protein</fullName>
    </recommendedName>
</protein>
<evidence type="ECO:0000313" key="1">
    <source>
        <dbReference type="EMBL" id="MBB3023991.1"/>
    </source>
</evidence>
<name>A0A839R0Z1_9MICO</name>
<dbReference type="RefSeq" id="WP_183377275.1">
    <property type="nucleotide sequence ID" value="NZ_CBCSFZ010000009.1"/>
</dbReference>
<keyword evidence="2" id="KW-1185">Reference proteome</keyword>
<dbReference type="EMBL" id="JACHWP010000020">
    <property type="protein sequence ID" value="MBB3023991.1"/>
    <property type="molecule type" value="Genomic_DNA"/>
</dbReference>